<dbReference type="InterPro" id="IPR009305">
    <property type="entry name" value="Mpo1-like"/>
</dbReference>
<comment type="caution">
    <text evidence="2">The sequence shown here is derived from an EMBL/GenBank/DDBJ whole genome shotgun (WGS) entry which is preliminary data.</text>
</comment>
<keyword evidence="3" id="KW-1185">Reference proteome</keyword>
<sequence>MWKGVLDLEKHFALYGAYHRNPVNILIHTISVWLIFFNSLVLFHFIPPLLHIPFVCGFDFNFAFASVILYALLFVVLDKKAGSLGAVLCLLCWFGSQALTSCLGFSLAWKVVLTSQLICFTGQFIGHRVFEKRSPSLLDNLSLAFLMAPFFVLLEVLGNHFHYEPYPGFYASVCSKIEADRRGWQACKQKKSS</sequence>
<dbReference type="OrthoDB" id="690068at2759"/>
<keyword evidence="1" id="KW-0472">Membrane</keyword>
<feature type="transmembrane region" description="Helical" evidence="1">
    <location>
        <begin position="25"/>
        <end position="46"/>
    </location>
</feature>
<name>A0A835PAI4_VANPL</name>
<dbReference type="EMBL" id="JADCNL010000244">
    <property type="protein sequence ID" value="KAG0448948.1"/>
    <property type="molecule type" value="Genomic_DNA"/>
</dbReference>
<dbReference type="Proteomes" id="UP000636800">
    <property type="component" value="Unassembled WGS sequence"/>
</dbReference>
<dbReference type="PANTHER" id="PTHR28026">
    <property type="entry name" value="DUF962 DOMAIN PROTEIN (AFU_ORTHOLOGUE AFUA_8G05310)"/>
    <property type="match status" value="1"/>
</dbReference>
<dbReference type="PANTHER" id="PTHR28026:SF9">
    <property type="entry name" value="2-HYDROXY-PALMITIC ACID DIOXYGENASE MPO1"/>
    <property type="match status" value="1"/>
</dbReference>
<dbReference type="Pfam" id="PF06127">
    <property type="entry name" value="Mpo1-like"/>
    <property type="match status" value="1"/>
</dbReference>
<keyword evidence="1" id="KW-1133">Transmembrane helix</keyword>
<dbReference type="AlphaFoldDB" id="A0A835PAI4"/>
<accession>A0A835PAI4</accession>
<evidence type="ECO:0000313" key="2">
    <source>
        <dbReference type="EMBL" id="KAG0448948.1"/>
    </source>
</evidence>
<dbReference type="GO" id="GO:0046521">
    <property type="term" value="P:sphingoid catabolic process"/>
    <property type="evidence" value="ECO:0007669"/>
    <property type="project" value="TreeGrafter"/>
</dbReference>
<evidence type="ECO:0000256" key="1">
    <source>
        <dbReference type="SAM" id="Phobius"/>
    </source>
</evidence>
<keyword evidence="1" id="KW-0812">Transmembrane</keyword>
<organism evidence="2 3">
    <name type="scientific">Vanilla planifolia</name>
    <name type="common">Vanilla</name>
    <dbReference type="NCBI Taxonomy" id="51239"/>
    <lineage>
        <taxon>Eukaryota</taxon>
        <taxon>Viridiplantae</taxon>
        <taxon>Streptophyta</taxon>
        <taxon>Embryophyta</taxon>
        <taxon>Tracheophyta</taxon>
        <taxon>Spermatophyta</taxon>
        <taxon>Magnoliopsida</taxon>
        <taxon>Liliopsida</taxon>
        <taxon>Asparagales</taxon>
        <taxon>Orchidaceae</taxon>
        <taxon>Vanilloideae</taxon>
        <taxon>Vanilleae</taxon>
        <taxon>Vanilla</taxon>
    </lineage>
</organism>
<proteinExistence type="predicted"/>
<feature type="transmembrane region" description="Helical" evidence="1">
    <location>
        <begin position="84"/>
        <end position="101"/>
    </location>
</feature>
<feature type="transmembrane region" description="Helical" evidence="1">
    <location>
        <begin position="137"/>
        <end position="157"/>
    </location>
</feature>
<gene>
    <name evidence="2" type="ORF">HPP92_027590</name>
</gene>
<feature type="transmembrane region" description="Helical" evidence="1">
    <location>
        <begin position="52"/>
        <end position="77"/>
    </location>
</feature>
<dbReference type="GO" id="GO:0005783">
    <property type="term" value="C:endoplasmic reticulum"/>
    <property type="evidence" value="ECO:0007669"/>
    <property type="project" value="TreeGrafter"/>
</dbReference>
<dbReference type="GO" id="GO:0016020">
    <property type="term" value="C:membrane"/>
    <property type="evidence" value="ECO:0007669"/>
    <property type="project" value="GOC"/>
</dbReference>
<protein>
    <submittedName>
        <fullName evidence="2">Uncharacterized protein</fullName>
    </submittedName>
</protein>
<reference evidence="2 3" key="1">
    <citation type="journal article" date="2020" name="Nat. Food">
        <title>A phased Vanilla planifolia genome enables genetic improvement of flavour and production.</title>
        <authorList>
            <person name="Hasing T."/>
            <person name="Tang H."/>
            <person name="Brym M."/>
            <person name="Khazi F."/>
            <person name="Huang T."/>
            <person name="Chambers A.H."/>
        </authorList>
    </citation>
    <scope>NUCLEOTIDE SEQUENCE [LARGE SCALE GENOMIC DNA]</scope>
    <source>
        <tissue evidence="2">Leaf</tissue>
    </source>
</reference>
<evidence type="ECO:0000313" key="3">
    <source>
        <dbReference type="Proteomes" id="UP000636800"/>
    </source>
</evidence>